<name>A0A1G4EEV1_PLAVI</name>
<dbReference type="EMBL" id="FLYI01000495">
    <property type="protein sequence ID" value="SCA82135.1"/>
    <property type="molecule type" value="Genomic_DNA"/>
</dbReference>
<protein>
    <recommendedName>
        <fullName evidence="3">VIR protein</fullName>
    </recommendedName>
</protein>
<evidence type="ECO:0008006" key="3">
    <source>
        <dbReference type="Google" id="ProtNLM"/>
    </source>
</evidence>
<sequence length="152" mass="17236">MLKSDYTIIEDRNKKPWCDFTEKFQKTSFPHEVTLPNCKESISQKPYSEVPLPKEITTCCKCPENEVADSSQITDNTPDIQPTRKIAFTSGLTTAGTVGTLLLLYKYTPVSSWFRRRGMNNIGSDLYMNPGSPDGFLRMQHDNGGNNIFYQP</sequence>
<accession>A0A1G4EEV1</accession>
<dbReference type="Proteomes" id="UP000305196">
    <property type="component" value="Unassembled WGS sequence"/>
</dbReference>
<dbReference type="VEuPathDB" id="PlasmoDB:PVX_036190"/>
<dbReference type="AlphaFoldDB" id="A0A1G4EEV1"/>
<evidence type="ECO:0000313" key="1">
    <source>
        <dbReference type="EMBL" id="SCA82135.1"/>
    </source>
</evidence>
<evidence type="ECO:0000313" key="2">
    <source>
        <dbReference type="Proteomes" id="UP000305196"/>
    </source>
</evidence>
<proteinExistence type="predicted"/>
<reference evidence="1 2" key="1">
    <citation type="submission" date="2016-07" db="EMBL/GenBank/DDBJ databases">
        <authorList>
            <consortium name="Pathogen Informatics"/>
        </authorList>
    </citation>
    <scope>NUCLEOTIDE SEQUENCE [LARGE SCALE GENOMIC DNA]</scope>
</reference>
<gene>
    <name evidence="1" type="ORF">PVC01_000119900</name>
</gene>
<organism evidence="1 2">
    <name type="scientific">Plasmodium vivax</name>
    <name type="common">malaria parasite P. vivax</name>
    <dbReference type="NCBI Taxonomy" id="5855"/>
    <lineage>
        <taxon>Eukaryota</taxon>
        <taxon>Sar</taxon>
        <taxon>Alveolata</taxon>
        <taxon>Apicomplexa</taxon>
        <taxon>Aconoidasida</taxon>
        <taxon>Haemosporida</taxon>
        <taxon>Plasmodiidae</taxon>
        <taxon>Plasmodium</taxon>
        <taxon>Plasmodium (Plasmodium)</taxon>
    </lineage>
</organism>